<dbReference type="InterPro" id="IPR028098">
    <property type="entry name" value="Glyco_trans_4-like_N"/>
</dbReference>
<gene>
    <name evidence="3" type="ORF">Aconfl_22410</name>
</gene>
<name>A0ABQ6PPC4_9BACT</name>
<dbReference type="Pfam" id="PF13439">
    <property type="entry name" value="Glyco_transf_4"/>
    <property type="match status" value="1"/>
</dbReference>
<evidence type="ECO:0000313" key="4">
    <source>
        <dbReference type="Proteomes" id="UP001338309"/>
    </source>
</evidence>
<comment type="caution">
    <text evidence="3">The sequence shown here is derived from an EMBL/GenBank/DDBJ whole genome shotgun (WGS) entry which is preliminary data.</text>
</comment>
<dbReference type="Proteomes" id="UP001338309">
    <property type="component" value="Unassembled WGS sequence"/>
</dbReference>
<evidence type="ECO:0008006" key="5">
    <source>
        <dbReference type="Google" id="ProtNLM"/>
    </source>
</evidence>
<dbReference type="InterPro" id="IPR001296">
    <property type="entry name" value="Glyco_trans_1"/>
</dbReference>
<reference evidence="3 4" key="1">
    <citation type="submission" date="2023-08" db="EMBL/GenBank/DDBJ databases">
        <title>Draft genome sequence of Algoriphagus confluentis.</title>
        <authorList>
            <person name="Takatani N."/>
            <person name="Hosokawa M."/>
            <person name="Sawabe T."/>
        </authorList>
    </citation>
    <scope>NUCLEOTIDE SEQUENCE [LARGE SCALE GENOMIC DNA]</scope>
    <source>
        <strain evidence="3 4">NBRC 111222</strain>
    </source>
</reference>
<dbReference type="RefSeq" id="WP_338224316.1">
    <property type="nucleotide sequence ID" value="NZ_BTPD01000006.1"/>
</dbReference>
<sequence length="429" mass="49245">MLDLVELSSKIKILHLIKSLGRGGAEKLIPETALVHDQERFEFHCLYFFYQKQNIVDELEAAGIQVHLIPSGNLGLFFQVQKVRKFIQDQKFDLIHAHLPWAGILARSVGKRISIPIVYTEHNTWDRYNKVSFWGNRLTFKNQDVAVAVSNEVALSMQLNSIWDPYKRGGRLKVRVVQNGVNTDTFQRFFSSTEEGAFSFAHWESEKRLVQRSNPDQRPSAGSENASSIFPEEKLFHLRAELKIPKGAPIIGKVAVFRSQKRLWLWVDLAIRILRKYPSAHFLLVGDGEWRGRIEDQIKESGLQSNFHLVGVKKEVIPFLNLMDIYLSTSEFEGLPIAMLEAMACEVPVVATRAGGIGEVIQHGKQGFLTEVDEWEHLEKYVIRLLEDPKLHREMAQNARVQVIDQFSMKRMVAQLEEIYVQVLKNNTK</sequence>
<feature type="domain" description="Glycosyltransferase subfamily 4-like N-terminal" evidence="2">
    <location>
        <begin position="23"/>
        <end position="184"/>
    </location>
</feature>
<feature type="domain" description="Glycosyl transferase family 1" evidence="1">
    <location>
        <begin position="239"/>
        <end position="400"/>
    </location>
</feature>
<evidence type="ECO:0000259" key="1">
    <source>
        <dbReference type="Pfam" id="PF00534"/>
    </source>
</evidence>
<keyword evidence="4" id="KW-1185">Reference proteome</keyword>
<evidence type="ECO:0000259" key="2">
    <source>
        <dbReference type="Pfam" id="PF13439"/>
    </source>
</evidence>
<dbReference type="EMBL" id="BTPD01000006">
    <property type="protein sequence ID" value="GMQ29598.1"/>
    <property type="molecule type" value="Genomic_DNA"/>
</dbReference>
<organism evidence="3 4">
    <name type="scientific">Algoriphagus confluentis</name>
    <dbReference type="NCBI Taxonomy" id="1697556"/>
    <lineage>
        <taxon>Bacteria</taxon>
        <taxon>Pseudomonadati</taxon>
        <taxon>Bacteroidota</taxon>
        <taxon>Cytophagia</taxon>
        <taxon>Cytophagales</taxon>
        <taxon>Cyclobacteriaceae</taxon>
        <taxon>Algoriphagus</taxon>
    </lineage>
</organism>
<dbReference type="SUPFAM" id="SSF53756">
    <property type="entry name" value="UDP-Glycosyltransferase/glycogen phosphorylase"/>
    <property type="match status" value="1"/>
</dbReference>
<dbReference type="Gene3D" id="3.40.50.2000">
    <property type="entry name" value="Glycogen Phosphorylase B"/>
    <property type="match status" value="3"/>
</dbReference>
<protein>
    <recommendedName>
        <fullName evidence="5">Glycosyltransferase</fullName>
    </recommendedName>
</protein>
<evidence type="ECO:0000313" key="3">
    <source>
        <dbReference type="EMBL" id="GMQ29598.1"/>
    </source>
</evidence>
<proteinExistence type="predicted"/>
<dbReference type="PANTHER" id="PTHR12526">
    <property type="entry name" value="GLYCOSYLTRANSFERASE"/>
    <property type="match status" value="1"/>
</dbReference>
<dbReference type="Pfam" id="PF00534">
    <property type="entry name" value="Glycos_transf_1"/>
    <property type="match status" value="1"/>
</dbReference>
<accession>A0ABQ6PPC4</accession>
<dbReference type="PANTHER" id="PTHR12526:SF630">
    <property type="entry name" value="GLYCOSYLTRANSFERASE"/>
    <property type="match status" value="1"/>
</dbReference>